<feature type="transmembrane region" description="Helical" evidence="2">
    <location>
        <begin position="21"/>
        <end position="40"/>
    </location>
</feature>
<organism evidence="3 4">
    <name type="scientific">Actinomadura rudentiformis</name>
    <dbReference type="NCBI Taxonomy" id="359158"/>
    <lineage>
        <taxon>Bacteria</taxon>
        <taxon>Bacillati</taxon>
        <taxon>Actinomycetota</taxon>
        <taxon>Actinomycetes</taxon>
        <taxon>Streptosporangiales</taxon>
        <taxon>Thermomonosporaceae</taxon>
        <taxon>Actinomadura</taxon>
    </lineage>
</organism>
<evidence type="ECO:0000256" key="2">
    <source>
        <dbReference type="SAM" id="Phobius"/>
    </source>
</evidence>
<dbReference type="Proteomes" id="UP000468735">
    <property type="component" value="Unassembled WGS sequence"/>
</dbReference>
<feature type="region of interest" description="Disordered" evidence="1">
    <location>
        <begin position="44"/>
        <end position="65"/>
    </location>
</feature>
<evidence type="ECO:0000313" key="4">
    <source>
        <dbReference type="Proteomes" id="UP000468735"/>
    </source>
</evidence>
<name>A0A6H9YSS6_9ACTN</name>
<dbReference type="RefSeq" id="WP_151563260.1">
    <property type="nucleotide sequence ID" value="NZ_WBMT01000011.1"/>
</dbReference>
<evidence type="ECO:0000313" key="3">
    <source>
        <dbReference type="EMBL" id="KAB2346385.1"/>
    </source>
</evidence>
<proteinExistence type="predicted"/>
<dbReference type="OrthoDB" id="3370873at2"/>
<keyword evidence="4" id="KW-1185">Reference proteome</keyword>
<keyword evidence="2" id="KW-0812">Transmembrane</keyword>
<keyword evidence="2" id="KW-0472">Membrane</keyword>
<comment type="caution">
    <text evidence="3">The sequence shown here is derived from an EMBL/GenBank/DDBJ whole genome shotgun (WGS) entry which is preliminary data.</text>
</comment>
<protein>
    <submittedName>
        <fullName evidence="3">Uncharacterized protein</fullName>
    </submittedName>
</protein>
<evidence type="ECO:0000256" key="1">
    <source>
        <dbReference type="SAM" id="MobiDB-lite"/>
    </source>
</evidence>
<gene>
    <name evidence="3" type="ORF">F8566_23215</name>
</gene>
<sequence length="325" mass="33938">MADDLLSNGPERPRRPLARRAAVAAAVLLVIGAGGVRLLAADDTKTPRRPVESAPAGTSPTSGIVVPAGPDARLEPGEIPGIALGNASNGSTLERRDRAGAANPWSVVVRRKDGSLASHGAVITYPVPKASPQRRVRIGGVQGRAGDGQIIWKIAGSYARIRGDLPERDLVRLAAATTVVDSRPSVRALAGFPWTVDGHYRPRVIREARYGSKELAEVAALGRGLTLVGVAPLGGVEDRLYEANARPAGTVRGKPAVVTSALGGNGILAWEATPGMVAFVGYSGASMNDDAVAALRRVAERTRLLDEQQWRSTGPHTTDGVNDFG</sequence>
<accession>A0A6H9YSS6</accession>
<reference evidence="3 4" key="1">
    <citation type="submission" date="2019-09" db="EMBL/GenBank/DDBJ databases">
        <title>Actinomadura physcomitrii sp. nov., a novel actinomycete isolated from moss [Physcomitrium sphaericum (Ludw) Fuernr].</title>
        <authorList>
            <person name="Zhuang X."/>
            <person name="Liu C."/>
        </authorList>
    </citation>
    <scope>NUCLEOTIDE SEQUENCE [LARGE SCALE GENOMIC DNA]</scope>
    <source>
        <strain evidence="3 4">HMC1</strain>
    </source>
</reference>
<dbReference type="EMBL" id="WBMT01000011">
    <property type="protein sequence ID" value="KAB2346385.1"/>
    <property type="molecule type" value="Genomic_DNA"/>
</dbReference>
<dbReference type="AlphaFoldDB" id="A0A6H9YSS6"/>
<keyword evidence="2" id="KW-1133">Transmembrane helix</keyword>